<evidence type="ECO:0000313" key="9">
    <source>
        <dbReference type="Proteomes" id="UP000772618"/>
    </source>
</evidence>
<dbReference type="Pfam" id="PF00953">
    <property type="entry name" value="Glycos_transf_4"/>
    <property type="match status" value="1"/>
</dbReference>
<evidence type="ECO:0000313" key="8">
    <source>
        <dbReference type="EMBL" id="MBT1705345.1"/>
    </source>
</evidence>
<feature type="transmembrane region" description="Helical" evidence="7">
    <location>
        <begin position="165"/>
        <end position="182"/>
    </location>
</feature>
<evidence type="ECO:0000256" key="5">
    <source>
        <dbReference type="ARBA" id="ARBA00022989"/>
    </source>
</evidence>
<keyword evidence="2" id="KW-1003">Cell membrane</keyword>
<feature type="transmembrane region" description="Helical" evidence="7">
    <location>
        <begin position="292"/>
        <end position="312"/>
    </location>
</feature>
<reference evidence="8 9" key="1">
    <citation type="submission" date="2021-05" db="EMBL/GenBank/DDBJ databases">
        <title>A Polyphasic approach of four new species of the genus Ohtaekwangia: Ohtaekwangia histidinii sp. nov., Ohtaekwangia cretensis sp. nov., Ohtaekwangia indiensis sp. nov., Ohtaekwangia reichenbachii sp. nov. from diverse environment.</title>
        <authorList>
            <person name="Octaviana S."/>
        </authorList>
    </citation>
    <scope>NUCLEOTIDE SEQUENCE [LARGE SCALE GENOMIC DNA]</scope>
    <source>
        <strain evidence="8 9">PWU20</strain>
    </source>
</reference>
<keyword evidence="5 7" id="KW-1133">Transmembrane helix</keyword>
<dbReference type="PANTHER" id="PTHR22926">
    <property type="entry name" value="PHOSPHO-N-ACETYLMURAMOYL-PENTAPEPTIDE-TRANSFERASE"/>
    <property type="match status" value="1"/>
</dbReference>
<dbReference type="EMBL" id="JAHESD010000053">
    <property type="protein sequence ID" value="MBT1705345.1"/>
    <property type="molecule type" value="Genomic_DNA"/>
</dbReference>
<name>A0ABS5VV75_9BACT</name>
<dbReference type="PANTHER" id="PTHR22926:SF3">
    <property type="entry name" value="UNDECAPRENYL-PHOSPHATE ALPHA-N-ACETYLGLUCOSAMINYL 1-PHOSPHATE TRANSFERASE"/>
    <property type="match status" value="1"/>
</dbReference>
<feature type="transmembrane region" description="Helical" evidence="7">
    <location>
        <begin position="6"/>
        <end position="28"/>
    </location>
</feature>
<dbReference type="Proteomes" id="UP000772618">
    <property type="component" value="Unassembled WGS sequence"/>
</dbReference>
<keyword evidence="4 7" id="KW-0812">Transmembrane</keyword>
<evidence type="ECO:0000256" key="6">
    <source>
        <dbReference type="ARBA" id="ARBA00023136"/>
    </source>
</evidence>
<evidence type="ECO:0000256" key="4">
    <source>
        <dbReference type="ARBA" id="ARBA00022692"/>
    </source>
</evidence>
<accession>A0ABS5VV75</accession>
<feature type="transmembrane region" description="Helical" evidence="7">
    <location>
        <begin position="88"/>
        <end position="104"/>
    </location>
</feature>
<feature type="transmembrane region" description="Helical" evidence="7">
    <location>
        <begin position="216"/>
        <end position="235"/>
    </location>
</feature>
<evidence type="ECO:0000256" key="7">
    <source>
        <dbReference type="SAM" id="Phobius"/>
    </source>
</evidence>
<sequence>MLPYLILAVLLFVIELLFFKVADRFNIIDKPNQRSSHTKPVIRGGGMIFVVAVLIWFVYSGFLWPWFVIALAAIAFISFADDIKSQPSLLRFMVHLGAVIMMFYEVGLFVWPWWLLILVLIVAIGALNTFNFMDGINGITGMYAQVSLSTFLFIDQKIYDFTEESLVITSLISVVVFLFFNYRKKAKCFAGDVGSISIAFVQLFLLLQLIFETGNFLWVIMVLVYGVDSVITILYRLKRKENIFKPHRTHLYQYLSNEFKVPHRFVSLVYGLLQLMLNVFLIYFIIGNSFSMVVLIAFLYVVAYVIIREWLLRKLALSPTGR</sequence>
<proteinExistence type="predicted"/>
<keyword evidence="6 7" id="KW-0472">Membrane</keyword>
<evidence type="ECO:0000256" key="3">
    <source>
        <dbReference type="ARBA" id="ARBA00022679"/>
    </source>
</evidence>
<comment type="subcellular location">
    <subcellularLocation>
        <location evidence="1">Cell membrane</location>
        <topology evidence="1">Multi-pass membrane protein</topology>
    </subcellularLocation>
</comment>
<evidence type="ECO:0000256" key="2">
    <source>
        <dbReference type="ARBA" id="ARBA00022475"/>
    </source>
</evidence>
<gene>
    <name evidence="8" type="ORF">KK060_18790</name>
</gene>
<evidence type="ECO:0000256" key="1">
    <source>
        <dbReference type="ARBA" id="ARBA00004651"/>
    </source>
</evidence>
<comment type="caution">
    <text evidence="8">The sequence shown here is derived from an EMBL/GenBank/DDBJ whole genome shotgun (WGS) entry which is preliminary data.</text>
</comment>
<keyword evidence="3" id="KW-0808">Transferase</keyword>
<feature type="transmembrane region" description="Helical" evidence="7">
    <location>
        <begin position="189"/>
        <end position="210"/>
    </location>
</feature>
<organism evidence="8 9">
    <name type="scientific">Chryseosolibacter indicus</name>
    <dbReference type="NCBI Taxonomy" id="2782351"/>
    <lineage>
        <taxon>Bacteria</taxon>
        <taxon>Pseudomonadati</taxon>
        <taxon>Bacteroidota</taxon>
        <taxon>Cytophagia</taxon>
        <taxon>Cytophagales</taxon>
        <taxon>Chryseotaleaceae</taxon>
        <taxon>Chryseosolibacter</taxon>
    </lineage>
</organism>
<dbReference type="CDD" id="cd06854">
    <property type="entry name" value="GT_WbpL_WbcO_like"/>
    <property type="match status" value="1"/>
</dbReference>
<feature type="transmembrane region" description="Helical" evidence="7">
    <location>
        <begin position="265"/>
        <end position="286"/>
    </location>
</feature>
<feature type="transmembrane region" description="Helical" evidence="7">
    <location>
        <begin position="64"/>
        <end position="81"/>
    </location>
</feature>
<feature type="transmembrane region" description="Helical" evidence="7">
    <location>
        <begin position="110"/>
        <end position="130"/>
    </location>
</feature>
<feature type="transmembrane region" description="Helical" evidence="7">
    <location>
        <begin position="40"/>
        <end position="58"/>
    </location>
</feature>
<dbReference type="InterPro" id="IPR000715">
    <property type="entry name" value="Glycosyl_transferase_4"/>
</dbReference>
<dbReference type="RefSeq" id="WP_254155295.1">
    <property type="nucleotide sequence ID" value="NZ_JAHESD010000053.1"/>
</dbReference>
<keyword evidence="9" id="KW-1185">Reference proteome</keyword>
<protein>
    <submittedName>
        <fullName evidence="8">Glycosyltransferase family 4 protein</fullName>
    </submittedName>
</protein>
<feature type="transmembrane region" description="Helical" evidence="7">
    <location>
        <begin position="142"/>
        <end position="159"/>
    </location>
</feature>